<evidence type="ECO:0000313" key="2">
    <source>
        <dbReference type="EMBL" id="MBC5688631.1"/>
    </source>
</evidence>
<reference evidence="2" key="1">
    <citation type="submission" date="2020-08" db="EMBL/GenBank/DDBJ databases">
        <title>Genome public.</title>
        <authorList>
            <person name="Liu C."/>
            <person name="Sun Q."/>
        </authorList>
    </citation>
    <scope>NUCLEOTIDE SEQUENCE</scope>
    <source>
        <strain evidence="2">NSJ-55</strain>
    </source>
</reference>
<gene>
    <name evidence="2" type="ORF">H8S37_06765</name>
</gene>
<evidence type="ECO:0000313" key="3">
    <source>
        <dbReference type="Proteomes" id="UP000652477"/>
    </source>
</evidence>
<keyword evidence="1" id="KW-0472">Membrane</keyword>
<dbReference type="EMBL" id="JACOPF010000001">
    <property type="protein sequence ID" value="MBC5688631.1"/>
    <property type="molecule type" value="Genomic_DNA"/>
</dbReference>
<name>A0A923LH96_9FIRM</name>
<proteinExistence type="predicted"/>
<accession>A0A923LH96</accession>
<organism evidence="2 3">
    <name type="scientific">Mediterraneibacter hominis</name>
    <dbReference type="NCBI Taxonomy" id="2763054"/>
    <lineage>
        <taxon>Bacteria</taxon>
        <taxon>Bacillati</taxon>
        <taxon>Bacillota</taxon>
        <taxon>Clostridia</taxon>
        <taxon>Lachnospirales</taxon>
        <taxon>Lachnospiraceae</taxon>
        <taxon>Mediterraneibacter</taxon>
    </lineage>
</organism>
<dbReference type="AlphaFoldDB" id="A0A923LH96"/>
<comment type="caution">
    <text evidence="2">The sequence shown here is derived from an EMBL/GenBank/DDBJ whole genome shotgun (WGS) entry which is preliminary data.</text>
</comment>
<evidence type="ECO:0000256" key="1">
    <source>
        <dbReference type="SAM" id="Phobius"/>
    </source>
</evidence>
<dbReference type="RefSeq" id="WP_186875235.1">
    <property type="nucleotide sequence ID" value="NZ_JACOPF010000001.1"/>
</dbReference>
<dbReference type="Proteomes" id="UP000652477">
    <property type="component" value="Unassembled WGS sequence"/>
</dbReference>
<protein>
    <submittedName>
        <fullName evidence="2">Uncharacterized protein</fullName>
    </submittedName>
</protein>
<keyword evidence="3" id="KW-1185">Reference proteome</keyword>
<keyword evidence="1" id="KW-1133">Transmembrane helix</keyword>
<keyword evidence="1" id="KW-0812">Transmembrane</keyword>
<feature type="transmembrane region" description="Helical" evidence="1">
    <location>
        <begin position="300"/>
        <end position="318"/>
    </location>
</feature>
<sequence length="323" mass="35346">MLRCSKKEYNVIKHYIEEVIYDEEKSEEHVCCIIGGGVIWSSLSFPSLAAEQVNLATAESRPYNGTAIVDVTDMYFQEAVSEEDYADMSATAKGVLASPDAGHYTILTEMTDFAFYNRNPDSDVDFNEWYVVPERMENIATDVTISKADPELHISASEQSAEGGSEITVSAVIVNDFGYEAGLPKAEEIEFTAVNAKMKEGTAVTRTGNKYSAVFVLSDDAQAEEAAVTVNVSPSAVNYNALAEGVSANIQIIHKQAPVKPDDSYQTDDTQIAEHTEVLKEAEKERVSEVPKTGDWKNSIVLYIFAFLISGTACVCLAKRKGK</sequence>